<dbReference type="InterPro" id="IPR045564">
    <property type="entry name" value="DUF5910"/>
</dbReference>
<proteinExistence type="predicted"/>
<gene>
    <name evidence="2" type="ORF">KHLLAP_LOCUS10008</name>
</gene>
<feature type="chain" id="PRO_5042534014" evidence="1">
    <location>
        <begin position="20"/>
        <end position="187"/>
    </location>
</feature>
<feature type="signal peptide" evidence="1">
    <location>
        <begin position="1"/>
        <end position="19"/>
    </location>
</feature>
<keyword evidence="3" id="KW-1185">Reference proteome</keyword>
<name>A0AAI8VR45_9PEZI</name>
<dbReference type="Pfam" id="PF19287">
    <property type="entry name" value="DUF5910"/>
    <property type="match status" value="1"/>
</dbReference>
<organism evidence="2 3">
    <name type="scientific">Anthostomella pinea</name>
    <dbReference type="NCBI Taxonomy" id="933095"/>
    <lineage>
        <taxon>Eukaryota</taxon>
        <taxon>Fungi</taxon>
        <taxon>Dikarya</taxon>
        <taxon>Ascomycota</taxon>
        <taxon>Pezizomycotina</taxon>
        <taxon>Sordariomycetes</taxon>
        <taxon>Xylariomycetidae</taxon>
        <taxon>Xylariales</taxon>
        <taxon>Xylariaceae</taxon>
        <taxon>Anthostomella</taxon>
    </lineage>
</organism>
<dbReference type="EMBL" id="CAUWAG010000012">
    <property type="protein sequence ID" value="CAJ2509540.1"/>
    <property type="molecule type" value="Genomic_DNA"/>
</dbReference>
<evidence type="ECO:0000256" key="1">
    <source>
        <dbReference type="SAM" id="SignalP"/>
    </source>
</evidence>
<comment type="caution">
    <text evidence="2">The sequence shown here is derived from an EMBL/GenBank/DDBJ whole genome shotgun (WGS) entry which is preliminary data.</text>
</comment>
<evidence type="ECO:0000313" key="3">
    <source>
        <dbReference type="Proteomes" id="UP001295740"/>
    </source>
</evidence>
<accession>A0AAI8VR45</accession>
<sequence>MHFNIIGLISVASAIAVSAIPTTYFSVEAELINKKGTPIYDEDYHEVKWSKIFGPDWKTRGIGQLGRGLYLSNLPMVTQEPNIWFCFILANAEKLAKVPKVFIPETMYNGGEKAFENLIGDKWKSTLRMDEKKGPNVPEGFTQMLIPPAMVHNDDLGMKATCYSSVAELPVSKKIPWDFDNLRKLSE</sequence>
<dbReference type="AlphaFoldDB" id="A0AAI8VR45"/>
<reference evidence="2" key="1">
    <citation type="submission" date="2023-10" db="EMBL/GenBank/DDBJ databases">
        <authorList>
            <person name="Hackl T."/>
        </authorList>
    </citation>
    <scope>NUCLEOTIDE SEQUENCE</scope>
</reference>
<evidence type="ECO:0000313" key="2">
    <source>
        <dbReference type="EMBL" id="CAJ2509540.1"/>
    </source>
</evidence>
<protein>
    <submittedName>
        <fullName evidence="2">Uu.00g145660.m01.CDS01</fullName>
    </submittedName>
</protein>
<dbReference type="Proteomes" id="UP001295740">
    <property type="component" value="Unassembled WGS sequence"/>
</dbReference>
<keyword evidence="1" id="KW-0732">Signal</keyword>